<dbReference type="AlphaFoldDB" id="E7QPF4"/>
<keyword evidence="3" id="KW-1185">Reference proteome</keyword>
<organism evidence="1">
    <name type="scientific">Haladaptatus paucihalophilus DX253</name>
    <dbReference type="NCBI Taxonomy" id="797209"/>
    <lineage>
        <taxon>Archaea</taxon>
        <taxon>Methanobacteriati</taxon>
        <taxon>Methanobacteriota</taxon>
        <taxon>Stenosarchaea group</taxon>
        <taxon>Halobacteria</taxon>
        <taxon>Halobacteriales</taxon>
        <taxon>Haladaptataceae</taxon>
        <taxon>Haladaptatus</taxon>
    </lineage>
</organism>
<name>E7QPF4_HALPU</name>
<dbReference type="OrthoDB" id="246859at2157"/>
<dbReference type="eggNOG" id="arCOG06229">
    <property type="taxonomic scope" value="Archaea"/>
</dbReference>
<evidence type="ECO:0000313" key="3">
    <source>
        <dbReference type="Proteomes" id="UP000184203"/>
    </source>
</evidence>
<evidence type="ECO:0000313" key="2">
    <source>
        <dbReference type="EMBL" id="SHK61346.1"/>
    </source>
</evidence>
<reference evidence="3" key="3">
    <citation type="submission" date="2016-11" db="EMBL/GenBank/DDBJ databases">
        <authorList>
            <person name="Varghese N."/>
            <person name="Submissions S."/>
        </authorList>
    </citation>
    <scope>NUCLEOTIDE SEQUENCE [LARGE SCALE GENOMIC DNA]</scope>
    <source>
        <strain evidence="3">DX253</strain>
    </source>
</reference>
<gene>
    <name evidence="2" type="ORF">SAMN05444342_1854</name>
    <name evidence="1" type="ORF">ZOD2009_03190</name>
</gene>
<reference evidence="1" key="1">
    <citation type="journal article" date="2014" name="ISME J.">
        <title>Trehalose/2-sulfotrehalose biosynthesis and glycine-betaine uptake are widely spread mechanisms for osmoadaptation in the Halobacteriales.</title>
        <authorList>
            <person name="Youssef N.H."/>
            <person name="Savage-Ashlock K.N."/>
            <person name="McCully A.L."/>
            <person name="Luedtke B."/>
            <person name="Shaw E.I."/>
            <person name="Hoff W.D."/>
            <person name="Elshahed M.S."/>
        </authorList>
    </citation>
    <scope>NUCLEOTIDE SEQUENCE [LARGE SCALE GENOMIC DNA]</scope>
    <source>
        <strain evidence="1">DX253</strain>
    </source>
</reference>
<dbReference type="Proteomes" id="UP000003751">
    <property type="component" value="Unassembled WGS sequence"/>
</dbReference>
<dbReference type="Proteomes" id="UP000184203">
    <property type="component" value="Unassembled WGS sequence"/>
</dbReference>
<reference evidence="2" key="2">
    <citation type="submission" date="2016-11" db="EMBL/GenBank/DDBJ databases">
        <authorList>
            <person name="Jaros S."/>
            <person name="Januszkiewicz K."/>
            <person name="Wedrychowicz H."/>
        </authorList>
    </citation>
    <scope>NUCLEOTIDE SEQUENCE [LARGE SCALE GENOMIC DNA]</scope>
    <source>
        <strain evidence="2">DX253</strain>
    </source>
</reference>
<sequence>MSDVPVPNTIGRSVEPLFRPRDDRPGVSIIDPLERCQYAIETSQCVEPRPVSVDGFAAPVSAVARVRTDRIEFPFLVSAFVRDTSGELVATVDHETEVTLPSDEYYVELTTPVKTYLRVESALDFEVGDDRLTLSLGDESPLEIGARSDHTRPAGTVTTTSDPADVMAAISSFGSALKTTSPERSFPTLRGHPPTVEFGDELHVPDDLQPPETGVTIEVPPAFEFVFPVASLAYYLGATVVPGDSPRIVTDSGSHALDHPERGFEGETARVLKQTLLLDCLTRTEGLYRFDLHERREVEPFVNLDFAALYDASLSDRLLAYLDVPFSLLDDVLPTWRLAVQATDDHRNAAQLPYVIRDLPIIGVATTDGAFSEPVATAADIGEFTRTTDVDRRYPVEPAPDERYVVPPKTETLEHAWLGDGAPVGGNKLVDAGFEHRVDRDGSTDDPQITIICNDPKMEAEYRDSLYYHRDELPFDVTIDRNCSTADLRRHLREPTDFFHYIGHVENEAFVCHDGLLHPDDVATVGVDMFLLNACRSYVPGKRLIEAGSIGGIVTYSEIGNAGATVIGQTIAKLLNAGFPLRAALSIARRRRLVGNQYVVVGDGSIQVVQSESAPVVFSVEPLGDDEYALGIRTYPTNQHSMGSFLLPYIDDEESYYLLGGDLPTFTVTGDELQRYLKLEDTAVVYDHDLYWSSDVDVRRDFS</sequence>
<dbReference type="PATRIC" id="fig|797209.4.peg.625"/>
<proteinExistence type="predicted"/>
<dbReference type="EMBL" id="FRAN01000002">
    <property type="protein sequence ID" value="SHK61346.1"/>
    <property type="molecule type" value="Genomic_DNA"/>
</dbReference>
<protein>
    <recommendedName>
        <fullName evidence="4">CHAT domain-containing protein</fullName>
    </recommendedName>
</protein>
<dbReference type="STRING" id="797209.GCA_000376445_01583"/>
<dbReference type="EMBL" id="AEMG01000002">
    <property type="protein sequence ID" value="EFW94115.1"/>
    <property type="molecule type" value="Genomic_DNA"/>
</dbReference>
<evidence type="ECO:0008006" key="4">
    <source>
        <dbReference type="Google" id="ProtNLM"/>
    </source>
</evidence>
<evidence type="ECO:0000313" key="1">
    <source>
        <dbReference type="EMBL" id="EFW94115.1"/>
    </source>
</evidence>
<dbReference type="RefSeq" id="WP_007976949.1">
    <property type="nucleotide sequence ID" value="NZ_AEMG01000002.1"/>
</dbReference>
<accession>E7QPF4</accession>